<dbReference type="InterPro" id="IPR029032">
    <property type="entry name" value="AhpD-like"/>
</dbReference>
<evidence type="ECO:0000313" key="2">
    <source>
        <dbReference type="Proteomes" id="UP001500363"/>
    </source>
</evidence>
<dbReference type="RefSeq" id="WP_344173183.1">
    <property type="nucleotide sequence ID" value="NZ_BAAANC010000001.1"/>
</dbReference>
<evidence type="ECO:0000313" key="1">
    <source>
        <dbReference type="EMBL" id="GAA1522209.1"/>
    </source>
</evidence>
<dbReference type="EMBL" id="BAAANC010000001">
    <property type="protein sequence ID" value="GAA1522209.1"/>
    <property type="molecule type" value="Genomic_DNA"/>
</dbReference>
<protein>
    <recommendedName>
        <fullName evidence="3">Peroxidase-related enzyme</fullName>
    </recommendedName>
</protein>
<dbReference type="Proteomes" id="UP001500363">
    <property type="component" value="Unassembled WGS sequence"/>
</dbReference>
<dbReference type="SUPFAM" id="SSF69118">
    <property type="entry name" value="AhpD-like"/>
    <property type="match status" value="1"/>
</dbReference>
<accession>A0ABP4LH85</accession>
<organism evidence="1 2">
    <name type="scientific">Kribbella lupini</name>
    <dbReference type="NCBI Taxonomy" id="291602"/>
    <lineage>
        <taxon>Bacteria</taxon>
        <taxon>Bacillati</taxon>
        <taxon>Actinomycetota</taxon>
        <taxon>Actinomycetes</taxon>
        <taxon>Propionibacteriales</taxon>
        <taxon>Kribbellaceae</taxon>
        <taxon>Kribbella</taxon>
    </lineage>
</organism>
<gene>
    <name evidence="1" type="ORF">GCM10009741_24410</name>
</gene>
<dbReference type="PANTHER" id="PTHR35446:SF2">
    <property type="entry name" value="CARBOXYMUCONOLACTONE DECARBOXYLASE-LIKE DOMAIN-CONTAINING PROTEIN"/>
    <property type="match status" value="1"/>
</dbReference>
<evidence type="ECO:0008006" key="3">
    <source>
        <dbReference type="Google" id="ProtNLM"/>
    </source>
</evidence>
<reference evidence="2" key="1">
    <citation type="journal article" date="2019" name="Int. J. Syst. Evol. Microbiol.">
        <title>The Global Catalogue of Microorganisms (GCM) 10K type strain sequencing project: providing services to taxonomists for standard genome sequencing and annotation.</title>
        <authorList>
            <consortium name="The Broad Institute Genomics Platform"/>
            <consortium name="The Broad Institute Genome Sequencing Center for Infectious Disease"/>
            <person name="Wu L."/>
            <person name="Ma J."/>
        </authorList>
    </citation>
    <scope>NUCLEOTIDE SEQUENCE [LARGE SCALE GENOMIC DNA]</scope>
    <source>
        <strain evidence="2">JCM 14303</strain>
    </source>
</reference>
<keyword evidence="2" id="KW-1185">Reference proteome</keyword>
<name>A0ABP4LH85_9ACTN</name>
<comment type="caution">
    <text evidence="1">The sequence shown here is derived from an EMBL/GenBank/DDBJ whole genome shotgun (WGS) entry which is preliminary data.</text>
</comment>
<sequence length="194" mass="20789">MSFLPFPEPDDATLAGFAAQRDELGFVMNLTRLWSYQPGLKDGLFALVDSVVKEHDLDFRTRAVLITAMASTLGDSYCSVAWGTKLAGESSAEHAAAVLTGDDAQLSPAEVALATWARQVTRDPNATAAKDLEPLRQAGWTDRQIFGLTVFVALRLAFSTVNDALGVRPDAAYHELAPASVLDALPTGRPLDEA</sequence>
<proteinExistence type="predicted"/>
<dbReference type="PANTHER" id="PTHR35446">
    <property type="entry name" value="SI:CH211-175M2.5"/>
    <property type="match status" value="1"/>
</dbReference>
<dbReference type="Gene3D" id="1.20.1290.10">
    <property type="entry name" value="AhpD-like"/>
    <property type="match status" value="1"/>
</dbReference>